<evidence type="ECO:0000256" key="1">
    <source>
        <dbReference type="SAM" id="MobiDB-lite"/>
    </source>
</evidence>
<name>A0A146K2R1_9EUKA</name>
<proteinExistence type="predicted"/>
<sequence>PEQAEINIQIKRENLYNFPDQLFQPHEIKVIVESEHKSFYQEIDQFIGKVMRPEKVDFSKPFDQVIPFKQYGAEPELHRKNSTSEFESESDKVNCKSTKLKQFPQQIKRVKNSKLTKAIENENLTNYSESRQSANPSVIQVQNPFQLNIAAYNKSEVVRTPQMLSNYIQHGFDEEAVLKAEEQTVSVKAERKDKTDDQPKQADEDQIIQVENPRVDSEQRSEKEHAPPNEASNEIYDQTAQKGSILAKNETKLCVIVSENQIQREKAVEAPKVAEQEIITERWPKIDQRDSQARQISDCATLHTNRADTKVLDINNAPFQTHHFVMEKTKTHVQYQNDDKHPIGVENPQKPDQQSGILTEKCLQKQPEAQKAEEKQNKIMQILDENQKQKINTKKVEIDDELGKIFELIHQSQKKANQALFQQNTHEIGDNDDFILKYSNLQSAPKLNREQSTLILKQQIKTLQNASKFNQNTVVQLTDAFKAIQEFMFDKEIIKQLELEIPVHATDSLFTESCRNYYKAVWDDQIQYKFMIILQSNIKMITIIQSDLPSPNRQLKYYSTVGQYIIGSMMHLVLNK</sequence>
<reference evidence="2" key="1">
    <citation type="submission" date="2015-07" db="EMBL/GenBank/DDBJ databases">
        <title>Adaptation to a free-living lifestyle via gene acquisitions in the diplomonad Trepomonas sp. PC1.</title>
        <authorList>
            <person name="Xu F."/>
            <person name="Jerlstrom-Hultqvist J."/>
            <person name="Kolisko M."/>
            <person name="Simpson A.G.B."/>
            <person name="Roger A.J."/>
            <person name="Svard S.G."/>
            <person name="Andersson J.O."/>
        </authorList>
    </citation>
    <scope>NUCLEOTIDE SEQUENCE</scope>
    <source>
        <strain evidence="2">PC1</strain>
    </source>
</reference>
<dbReference type="EMBL" id="GDID01006630">
    <property type="protein sequence ID" value="JAP89976.1"/>
    <property type="molecule type" value="Transcribed_RNA"/>
</dbReference>
<feature type="compositionally biased region" description="Basic and acidic residues" evidence="1">
    <location>
        <begin position="213"/>
        <end position="227"/>
    </location>
</feature>
<feature type="non-terminal residue" evidence="2">
    <location>
        <position position="1"/>
    </location>
</feature>
<feature type="non-terminal residue" evidence="2">
    <location>
        <position position="576"/>
    </location>
</feature>
<protein>
    <submittedName>
        <fullName evidence="2">Uncharacterized protein</fullName>
    </submittedName>
</protein>
<dbReference type="AlphaFoldDB" id="A0A146K2R1"/>
<feature type="compositionally biased region" description="Basic and acidic residues" evidence="1">
    <location>
        <begin position="185"/>
        <end position="203"/>
    </location>
</feature>
<evidence type="ECO:0000313" key="2">
    <source>
        <dbReference type="EMBL" id="JAP89976.1"/>
    </source>
</evidence>
<organism evidence="2">
    <name type="scientific">Trepomonas sp. PC1</name>
    <dbReference type="NCBI Taxonomy" id="1076344"/>
    <lineage>
        <taxon>Eukaryota</taxon>
        <taxon>Metamonada</taxon>
        <taxon>Diplomonadida</taxon>
        <taxon>Hexamitidae</taxon>
        <taxon>Hexamitinae</taxon>
        <taxon>Trepomonas</taxon>
    </lineage>
</organism>
<gene>
    <name evidence="2" type="ORF">TPC1_30529</name>
</gene>
<accession>A0A146K2R1</accession>
<feature type="region of interest" description="Disordered" evidence="1">
    <location>
        <begin position="185"/>
        <end position="236"/>
    </location>
</feature>